<protein>
    <submittedName>
        <fullName evidence="2">Uncharacterized protein</fullName>
    </submittedName>
</protein>
<dbReference type="Proteomes" id="UP001244295">
    <property type="component" value="Unassembled WGS sequence"/>
</dbReference>
<evidence type="ECO:0000313" key="2">
    <source>
        <dbReference type="EMBL" id="MDP9925588.1"/>
    </source>
</evidence>
<sequence length="202" mass="22606">MQPKRSIFRGRAAFLNRWGWGEYGMLAAFWAVLSIPLYVHGWGWWSILSLPSFFALIVAAIAVAERFARRLPRLNATDDHLIEFYTHLAGTTKHGTLTCNRGVPHASWTTTSESGTETTANALLSRDRFAKHWTSAGARYLNPYRVSAGGVVPDPAAHYVVNVRFTRQGETYGLMYAIPHESSAGPIEWIDALQRAESVERL</sequence>
<gene>
    <name evidence="2" type="ORF">J2W25_004631</name>
</gene>
<proteinExistence type="predicted"/>
<reference evidence="2" key="1">
    <citation type="submission" date="2023-07" db="EMBL/GenBank/DDBJ databases">
        <title>Sorghum-associated microbial communities from plants grown in Nebraska, USA.</title>
        <authorList>
            <person name="Schachtman D."/>
        </authorList>
    </citation>
    <scope>NUCLEOTIDE SEQUENCE</scope>
    <source>
        <strain evidence="2">DS2795</strain>
    </source>
</reference>
<dbReference type="RefSeq" id="WP_307637808.1">
    <property type="nucleotide sequence ID" value="NZ_JAUSRR010000008.1"/>
</dbReference>
<keyword evidence="1" id="KW-0472">Membrane</keyword>
<organism evidence="2 3">
    <name type="scientific">Variovorax boronicumulans</name>
    <dbReference type="NCBI Taxonomy" id="436515"/>
    <lineage>
        <taxon>Bacteria</taxon>
        <taxon>Pseudomonadati</taxon>
        <taxon>Pseudomonadota</taxon>
        <taxon>Betaproteobacteria</taxon>
        <taxon>Burkholderiales</taxon>
        <taxon>Comamonadaceae</taxon>
        <taxon>Variovorax</taxon>
    </lineage>
</organism>
<evidence type="ECO:0000313" key="3">
    <source>
        <dbReference type="Proteomes" id="UP001244295"/>
    </source>
</evidence>
<name>A0AAW8E101_9BURK</name>
<comment type="caution">
    <text evidence="2">The sequence shown here is derived from an EMBL/GenBank/DDBJ whole genome shotgun (WGS) entry which is preliminary data.</text>
</comment>
<accession>A0AAW8E101</accession>
<feature type="transmembrane region" description="Helical" evidence="1">
    <location>
        <begin position="44"/>
        <end position="64"/>
    </location>
</feature>
<evidence type="ECO:0000256" key="1">
    <source>
        <dbReference type="SAM" id="Phobius"/>
    </source>
</evidence>
<feature type="transmembrane region" description="Helical" evidence="1">
    <location>
        <begin position="20"/>
        <end position="38"/>
    </location>
</feature>
<keyword evidence="1" id="KW-1133">Transmembrane helix</keyword>
<keyword evidence="1" id="KW-0812">Transmembrane</keyword>
<dbReference type="EMBL" id="JAUSRR010000008">
    <property type="protein sequence ID" value="MDP9925588.1"/>
    <property type="molecule type" value="Genomic_DNA"/>
</dbReference>
<dbReference type="AlphaFoldDB" id="A0AAW8E101"/>